<keyword evidence="3" id="KW-1185">Reference proteome</keyword>
<dbReference type="EMBL" id="JXNT01000028">
    <property type="protein sequence ID" value="ODM14312.1"/>
    <property type="molecule type" value="Genomic_DNA"/>
</dbReference>
<dbReference type="OrthoDB" id="4514871at2759"/>
<accession>A0A1E3B063</accession>
<organism evidence="2 3">
    <name type="scientific">Aspergillus cristatus</name>
    <name type="common">Chinese Fuzhuan brick tea-fermentation fungus</name>
    <name type="synonym">Eurotium cristatum</name>
    <dbReference type="NCBI Taxonomy" id="573508"/>
    <lineage>
        <taxon>Eukaryota</taxon>
        <taxon>Fungi</taxon>
        <taxon>Dikarya</taxon>
        <taxon>Ascomycota</taxon>
        <taxon>Pezizomycotina</taxon>
        <taxon>Eurotiomycetes</taxon>
        <taxon>Eurotiomycetidae</taxon>
        <taxon>Eurotiales</taxon>
        <taxon>Aspergillaceae</taxon>
        <taxon>Aspergillus</taxon>
        <taxon>Aspergillus subgen. Aspergillus</taxon>
    </lineage>
</organism>
<evidence type="ECO:0000313" key="2">
    <source>
        <dbReference type="EMBL" id="ODM14312.1"/>
    </source>
</evidence>
<name>A0A1E3B063_ASPCR</name>
<sequence length="67" mass="6934">MATPMKQALQGLGDGWGYKTHCCGGAPARTTFRRAQSYQGAATIPSQYQCGSTPSTPTASGGKGPKR</sequence>
<gene>
    <name evidence="2" type="ORF">SI65_10236</name>
</gene>
<dbReference type="AlphaFoldDB" id="A0A1E3B063"/>
<evidence type="ECO:0000256" key="1">
    <source>
        <dbReference type="SAM" id="MobiDB-lite"/>
    </source>
</evidence>
<evidence type="ECO:0000313" key="3">
    <source>
        <dbReference type="Proteomes" id="UP000094569"/>
    </source>
</evidence>
<feature type="region of interest" description="Disordered" evidence="1">
    <location>
        <begin position="46"/>
        <end position="67"/>
    </location>
</feature>
<reference evidence="2 3" key="1">
    <citation type="journal article" date="2016" name="BMC Genomics">
        <title>Comparative genomic and transcriptomic analyses of the Fuzhuan brick tea-fermentation fungus Aspergillus cristatus.</title>
        <authorList>
            <person name="Ge Y."/>
            <person name="Wang Y."/>
            <person name="Liu Y."/>
            <person name="Tan Y."/>
            <person name="Ren X."/>
            <person name="Zhang X."/>
            <person name="Hyde K.D."/>
            <person name="Liu Y."/>
            <person name="Liu Z."/>
        </authorList>
    </citation>
    <scope>NUCLEOTIDE SEQUENCE [LARGE SCALE GENOMIC DNA]</scope>
    <source>
        <strain evidence="2 3">GZAAS20.1005</strain>
    </source>
</reference>
<comment type="caution">
    <text evidence="2">The sequence shown here is derived from an EMBL/GenBank/DDBJ whole genome shotgun (WGS) entry which is preliminary data.</text>
</comment>
<dbReference type="Proteomes" id="UP000094569">
    <property type="component" value="Unassembled WGS sequence"/>
</dbReference>
<protein>
    <submittedName>
        <fullName evidence="2">Uncharacterized protein</fullName>
    </submittedName>
</protein>
<proteinExistence type="predicted"/>
<dbReference type="VEuPathDB" id="FungiDB:SI65_10236"/>
<feature type="compositionally biased region" description="Polar residues" evidence="1">
    <location>
        <begin position="46"/>
        <end position="59"/>
    </location>
</feature>